<dbReference type="EMBL" id="JQBZ01000011">
    <property type="protein sequence ID" value="KRN89531.1"/>
    <property type="molecule type" value="Genomic_DNA"/>
</dbReference>
<evidence type="ECO:0000313" key="1">
    <source>
        <dbReference type="EMBL" id="KRN89531.1"/>
    </source>
</evidence>
<dbReference type="Proteomes" id="UP000051500">
    <property type="component" value="Unassembled WGS sequence"/>
</dbReference>
<dbReference type="eggNOG" id="ENOG502ZSSF">
    <property type="taxonomic scope" value="Bacteria"/>
</dbReference>
<sequence>MMTRKSIAQAANELVLQFSQVGPLDNPAMESLVTRTQEKLAARQIAPQNIIKKFVKISYALILQEKIKINDETFQVLKEMEKLARERSFLPFRRYDPWN</sequence>
<accession>A0A0R2KJX9</accession>
<protein>
    <recommendedName>
        <fullName evidence="3">Bacteriocin immunity protein</fullName>
    </recommendedName>
</protein>
<dbReference type="AlphaFoldDB" id="A0A0R2KJX9"/>
<dbReference type="OrthoDB" id="2310290at2"/>
<evidence type="ECO:0000313" key="2">
    <source>
        <dbReference type="Proteomes" id="UP000051500"/>
    </source>
</evidence>
<dbReference type="RefSeq" id="WP_027106662.1">
    <property type="nucleotide sequence ID" value="NZ_AUHP01000015.1"/>
</dbReference>
<dbReference type="STRING" id="1122146.IV53_GL001208"/>
<proteinExistence type="predicted"/>
<dbReference type="PATRIC" id="fig|1122146.4.peg.1245"/>
<reference evidence="1 2" key="1">
    <citation type="journal article" date="2015" name="Genome Announc.">
        <title>Expanding the biotechnology potential of lactobacilli through comparative genomics of 213 strains and associated genera.</title>
        <authorList>
            <person name="Sun Z."/>
            <person name="Harris H.M."/>
            <person name="McCann A."/>
            <person name="Guo C."/>
            <person name="Argimon S."/>
            <person name="Zhang W."/>
            <person name="Yang X."/>
            <person name="Jeffery I.B."/>
            <person name="Cooney J.C."/>
            <person name="Kagawa T.F."/>
            <person name="Liu W."/>
            <person name="Song Y."/>
            <person name="Salvetti E."/>
            <person name="Wrobel A."/>
            <person name="Rasinkangas P."/>
            <person name="Parkhill J."/>
            <person name="Rea M.C."/>
            <person name="O'Sullivan O."/>
            <person name="Ritari J."/>
            <person name="Douillard F.P."/>
            <person name="Paul Ross R."/>
            <person name="Yang R."/>
            <person name="Briner A.E."/>
            <person name="Felis G.E."/>
            <person name="de Vos W.M."/>
            <person name="Barrangou R."/>
            <person name="Klaenhammer T.R."/>
            <person name="Caufield P.W."/>
            <person name="Cui Y."/>
            <person name="Zhang H."/>
            <person name="O'Toole P.W."/>
        </authorList>
    </citation>
    <scope>NUCLEOTIDE SEQUENCE [LARGE SCALE GENOMIC DNA]</scope>
    <source>
        <strain evidence="1 2">DSM 22408</strain>
    </source>
</reference>
<evidence type="ECO:0008006" key="3">
    <source>
        <dbReference type="Google" id="ProtNLM"/>
    </source>
</evidence>
<comment type="caution">
    <text evidence="1">The sequence shown here is derived from an EMBL/GenBank/DDBJ whole genome shotgun (WGS) entry which is preliminary data.</text>
</comment>
<organism evidence="1 2">
    <name type="scientific">Ligilactobacillus ceti DSM 22408</name>
    <dbReference type="NCBI Taxonomy" id="1122146"/>
    <lineage>
        <taxon>Bacteria</taxon>
        <taxon>Bacillati</taxon>
        <taxon>Bacillota</taxon>
        <taxon>Bacilli</taxon>
        <taxon>Lactobacillales</taxon>
        <taxon>Lactobacillaceae</taxon>
        <taxon>Ligilactobacillus</taxon>
    </lineage>
</organism>
<gene>
    <name evidence="1" type="ORF">IV53_GL001208</name>
</gene>
<name>A0A0R2KJX9_9LACO</name>
<keyword evidence="2" id="KW-1185">Reference proteome</keyword>